<name>A0A078A3V4_STYLE</name>
<proteinExistence type="predicted"/>
<accession>A0A078A3V4</accession>
<dbReference type="Proteomes" id="UP000039865">
    <property type="component" value="Unassembled WGS sequence"/>
</dbReference>
<keyword evidence="2" id="KW-1185">Reference proteome</keyword>
<gene>
    <name evidence="1" type="primary">Contig7625.g8131</name>
    <name evidence="1" type="ORF">STYLEM_5903</name>
</gene>
<evidence type="ECO:0000313" key="2">
    <source>
        <dbReference type="Proteomes" id="UP000039865"/>
    </source>
</evidence>
<sequence>MGACLSRQEEFNAQVGQFEKSLPFSKISIQDYQERVKRLVFEGDQDQITLRQLIESFKDNNSFHTELSTEGSELRSIFLSKYLKKPQMKSLLGLDGKNQAPQKISEQSLADQNDLKIWVTGLLMLGILYCQGSARVKANVFFEILQKELNSDITHQDQEFITFYPIYLQYATSLPYHFTAIRLGKELDEDKEKDEEEELETIYDSIKEELIDLIYGTYNNKVSRSEFIDKLSGSLWRYLDANELRKILDKKLKENSINSYLKSQLDELGGIRVNGNGPAQTQA</sequence>
<protein>
    <submittedName>
        <fullName evidence="1">Uncharacterized protein</fullName>
    </submittedName>
</protein>
<evidence type="ECO:0000313" key="1">
    <source>
        <dbReference type="EMBL" id="CDW76938.1"/>
    </source>
</evidence>
<dbReference type="EMBL" id="CCKQ01005680">
    <property type="protein sequence ID" value="CDW76938.1"/>
    <property type="molecule type" value="Genomic_DNA"/>
</dbReference>
<dbReference type="InParanoid" id="A0A078A3V4"/>
<reference evidence="1 2" key="1">
    <citation type="submission" date="2014-06" db="EMBL/GenBank/DDBJ databases">
        <authorList>
            <person name="Swart Estienne"/>
        </authorList>
    </citation>
    <scope>NUCLEOTIDE SEQUENCE [LARGE SCALE GENOMIC DNA]</scope>
    <source>
        <strain evidence="1 2">130c</strain>
    </source>
</reference>
<organism evidence="1 2">
    <name type="scientific">Stylonychia lemnae</name>
    <name type="common">Ciliate</name>
    <dbReference type="NCBI Taxonomy" id="5949"/>
    <lineage>
        <taxon>Eukaryota</taxon>
        <taxon>Sar</taxon>
        <taxon>Alveolata</taxon>
        <taxon>Ciliophora</taxon>
        <taxon>Intramacronucleata</taxon>
        <taxon>Spirotrichea</taxon>
        <taxon>Stichotrichia</taxon>
        <taxon>Sporadotrichida</taxon>
        <taxon>Oxytrichidae</taxon>
        <taxon>Stylonychinae</taxon>
        <taxon>Stylonychia</taxon>
    </lineage>
</organism>
<dbReference type="AlphaFoldDB" id="A0A078A3V4"/>